<comment type="catalytic activity">
    <reaction evidence="1 8">
        <text>Cleavage of hydrophobic, N-terminal signal or leader sequences from secreted and periplasmic proteins.</text>
        <dbReference type="EC" id="3.4.21.89"/>
    </reaction>
</comment>
<protein>
    <recommendedName>
        <fullName evidence="4 8">Signal peptidase I</fullName>
        <ecNumber evidence="4 8">3.4.21.89</ecNumber>
    </recommendedName>
</protein>
<evidence type="ECO:0000313" key="11">
    <source>
        <dbReference type="EMBL" id="CUS04032.2"/>
    </source>
</evidence>
<evidence type="ECO:0000256" key="9">
    <source>
        <dbReference type="RuleBase" id="RU362042"/>
    </source>
</evidence>
<evidence type="ECO:0000259" key="10">
    <source>
        <dbReference type="Pfam" id="PF10502"/>
    </source>
</evidence>
<feature type="active site" evidence="7">
    <location>
        <position position="66"/>
    </location>
</feature>
<dbReference type="GO" id="GO:0005886">
    <property type="term" value="C:plasma membrane"/>
    <property type="evidence" value="ECO:0007669"/>
    <property type="project" value="UniProtKB-SubCell"/>
</dbReference>
<dbReference type="InterPro" id="IPR019757">
    <property type="entry name" value="Pept_S26A_signal_pept_1_Lys-AS"/>
</dbReference>
<dbReference type="AlphaFoldDB" id="A0A160T300"/>
<keyword evidence="8" id="KW-0812">Transmembrane</keyword>
<dbReference type="RefSeq" id="WP_095043435.1">
    <property type="nucleotide sequence ID" value="NZ_LN890655.1"/>
</dbReference>
<dbReference type="InterPro" id="IPR019533">
    <property type="entry name" value="Peptidase_S26"/>
</dbReference>
<accession>A0A160T300</accession>
<dbReference type="EC" id="3.4.21.89" evidence="4 8"/>
<organism evidence="11 12">
    <name type="scientific">Candidatus Promineifilum breve</name>
    <dbReference type="NCBI Taxonomy" id="1806508"/>
    <lineage>
        <taxon>Bacteria</taxon>
        <taxon>Bacillati</taxon>
        <taxon>Chloroflexota</taxon>
        <taxon>Ardenticatenia</taxon>
        <taxon>Candidatus Promineifilales</taxon>
        <taxon>Candidatus Promineifilaceae</taxon>
        <taxon>Candidatus Promineifilum</taxon>
    </lineage>
</organism>
<evidence type="ECO:0000256" key="5">
    <source>
        <dbReference type="ARBA" id="ARBA00022670"/>
    </source>
</evidence>
<evidence type="ECO:0000256" key="7">
    <source>
        <dbReference type="PIRSR" id="PIRSR600223-1"/>
    </source>
</evidence>
<dbReference type="Gene3D" id="2.10.109.10">
    <property type="entry name" value="Umud Fragment, subunit A"/>
    <property type="match status" value="1"/>
</dbReference>
<dbReference type="KEGG" id="pbf:CFX0092_A2154"/>
<dbReference type="PRINTS" id="PR00727">
    <property type="entry name" value="LEADERPTASE"/>
</dbReference>
<keyword evidence="6 8" id="KW-0378">Hydrolase</keyword>
<dbReference type="GO" id="GO:0009003">
    <property type="term" value="F:signal peptidase activity"/>
    <property type="evidence" value="ECO:0007669"/>
    <property type="project" value="UniProtKB-EC"/>
</dbReference>
<comment type="similarity">
    <text evidence="3 9">Belongs to the peptidase S26 family.</text>
</comment>
<keyword evidence="8" id="KW-1133">Transmembrane helix</keyword>
<dbReference type="NCBIfam" id="TIGR02227">
    <property type="entry name" value="sigpep_I_bact"/>
    <property type="match status" value="1"/>
</dbReference>
<feature type="transmembrane region" description="Helical" evidence="8">
    <location>
        <begin position="39"/>
        <end position="57"/>
    </location>
</feature>
<evidence type="ECO:0000256" key="6">
    <source>
        <dbReference type="ARBA" id="ARBA00022801"/>
    </source>
</evidence>
<dbReference type="Pfam" id="PF10502">
    <property type="entry name" value="Peptidase_S26"/>
    <property type="match status" value="1"/>
</dbReference>
<dbReference type="Proteomes" id="UP000215027">
    <property type="component" value="Chromosome I"/>
</dbReference>
<dbReference type="CDD" id="cd06530">
    <property type="entry name" value="S26_SPase_I"/>
    <property type="match status" value="1"/>
</dbReference>
<dbReference type="OrthoDB" id="9802919at2"/>
<dbReference type="PROSITE" id="PS00760">
    <property type="entry name" value="SPASE_I_2"/>
    <property type="match status" value="1"/>
</dbReference>
<dbReference type="PANTHER" id="PTHR43390:SF1">
    <property type="entry name" value="CHLOROPLAST PROCESSING PEPTIDASE"/>
    <property type="match status" value="1"/>
</dbReference>
<dbReference type="InterPro" id="IPR019758">
    <property type="entry name" value="Pept_S26A_signal_pept_1_CS"/>
</dbReference>
<evidence type="ECO:0000256" key="3">
    <source>
        <dbReference type="ARBA" id="ARBA00009370"/>
    </source>
</evidence>
<gene>
    <name evidence="11" type="primary">lepB</name>
    <name evidence="11" type="ORF">CFX0092_A2154</name>
</gene>
<name>A0A160T300_9CHLR</name>
<keyword evidence="5 8" id="KW-0645">Protease</keyword>
<dbReference type="InterPro" id="IPR000223">
    <property type="entry name" value="Pept_S26A_signal_pept_1"/>
</dbReference>
<comment type="subcellular location">
    <subcellularLocation>
        <location evidence="2">Cell membrane</location>
        <topology evidence="2">Single-pass type II membrane protein</topology>
    </subcellularLocation>
    <subcellularLocation>
        <location evidence="9">Membrane</location>
        <topology evidence="9">Single-pass type II membrane protein</topology>
    </subcellularLocation>
</comment>
<dbReference type="PROSITE" id="PS00761">
    <property type="entry name" value="SPASE_I_3"/>
    <property type="match status" value="1"/>
</dbReference>
<dbReference type="InterPro" id="IPR019756">
    <property type="entry name" value="Pept_S26A_signal_pept_1_Ser-AS"/>
</dbReference>
<reference evidence="11" key="1">
    <citation type="submission" date="2016-01" db="EMBL/GenBank/DDBJ databases">
        <authorList>
            <person name="Mcilroy J.S."/>
            <person name="Karst M S."/>
            <person name="Albertsen M."/>
        </authorList>
    </citation>
    <scope>NUCLEOTIDE SEQUENCE</scope>
    <source>
        <strain evidence="11">Cfx-K</strain>
    </source>
</reference>
<dbReference type="SUPFAM" id="SSF51306">
    <property type="entry name" value="LexA/Signal peptidase"/>
    <property type="match status" value="1"/>
</dbReference>
<keyword evidence="8" id="KW-0472">Membrane</keyword>
<feature type="domain" description="Peptidase S26" evidence="10">
    <location>
        <begin position="41"/>
        <end position="187"/>
    </location>
</feature>
<evidence type="ECO:0000256" key="4">
    <source>
        <dbReference type="ARBA" id="ARBA00013208"/>
    </source>
</evidence>
<dbReference type="GO" id="GO:0004252">
    <property type="term" value="F:serine-type endopeptidase activity"/>
    <property type="evidence" value="ECO:0007669"/>
    <property type="project" value="InterPro"/>
</dbReference>
<evidence type="ECO:0000256" key="8">
    <source>
        <dbReference type="RuleBase" id="RU003993"/>
    </source>
</evidence>
<dbReference type="GO" id="GO:0006465">
    <property type="term" value="P:signal peptide processing"/>
    <property type="evidence" value="ECO:0007669"/>
    <property type="project" value="InterPro"/>
</dbReference>
<dbReference type="EMBL" id="LN890655">
    <property type="protein sequence ID" value="CUS04032.2"/>
    <property type="molecule type" value="Genomic_DNA"/>
</dbReference>
<evidence type="ECO:0000313" key="12">
    <source>
        <dbReference type="Proteomes" id="UP000215027"/>
    </source>
</evidence>
<dbReference type="PROSITE" id="PS00501">
    <property type="entry name" value="SPASE_I_1"/>
    <property type="match status" value="1"/>
</dbReference>
<dbReference type="PANTHER" id="PTHR43390">
    <property type="entry name" value="SIGNAL PEPTIDASE I"/>
    <property type="match status" value="1"/>
</dbReference>
<feature type="active site" evidence="7">
    <location>
        <position position="108"/>
    </location>
</feature>
<sequence length="203" mass="22967">MSVVERTNPPAPDLYPVVEQVPAEPVAQRRPTSAFVREILETLLLTFFIFWIVNSLVGRYRIDGNSMNPTLLNGEYLIISNFAYQLDEPERGDIIVFRHPRSELNLIKRVIGIPGDTIEIQDGIVRVNGVALDEPYIQAPPTYNSSWVVPEGQFFVLGDNRNNSSDSHAWGFLPEDHILGKALVVYWPPSDWSKVPHYDHLSG</sequence>
<proteinExistence type="inferred from homology"/>
<evidence type="ECO:0000256" key="2">
    <source>
        <dbReference type="ARBA" id="ARBA00004401"/>
    </source>
</evidence>
<keyword evidence="12" id="KW-1185">Reference proteome</keyword>
<dbReference type="InterPro" id="IPR036286">
    <property type="entry name" value="LexA/Signal_pep-like_sf"/>
</dbReference>
<evidence type="ECO:0000256" key="1">
    <source>
        <dbReference type="ARBA" id="ARBA00000677"/>
    </source>
</evidence>